<dbReference type="Proteomes" id="UP000237000">
    <property type="component" value="Unassembled WGS sequence"/>
</dbReference>
<comment type="caution">
    <text evidence="1">The sequence shown here is derived from an EMBL/GenBank/DDBJ whole genome shotgun (WGS) entry which is preliminary data.</text>
</comment>
<reference evidence="2" key="1">
    <citation type="submission" date="2016-06" db="EMBL/GenBank/DDBJ databases">
        <title>Parallel loss of symbiosis genes in relatives of nitrogen-fixing non-legume Parasponia.</title>
        <authorList>
            <person name="Van Velzen R."/>
            <person name="Holmer R."/>
            <person name="Bu F."/>
            <person name="Rutten L."/>
            <person name="Van Zeijl A."/>
            <person name="Liu W."/>
            <person name="Santuari L."/>
            <person name="Cao Q."/>
            <person name="Sharma T."/>
            <person name="Shen D."/>
            <person name="Roswanjaya Y."/>
            <person name="Wardhani T."/>
            <person name="Kalhor M.S."/>
            <person name="Jansen J."/>
            <person name="Van den Hoogen J."/>
            <person name="Gungor B."/>
            <person name="Hartog M."/>
            <person name="Hontelez J."/>
            <person name="Verver J."/>
            <person name="Yang W.-C."/>
            <person name="Schijlen E."/>
            <person name="Repin R."/>
            <person name="Schilthuizen M."/>
            <person name="Schranz E."/>
            <person name="Heidstra R."/>
            <person name="Miyata K."/>
            <person name="Fedorova E."/>
            <person name="Kohlen W."/>
            <person name="Bisseling T."/>
            <person name="Smit S."/>
            <person name="Geurts R."/>
        </authorList>
    </citation>
    <scope>NUCLEOTIDE SEQUENCE [LARGE SCALE GENOMIC DNA]</scope>
    <source>
        <strain evidence="2">cv. RG33-2</strain>
    </source>
</reference>
<dbReference type="InParanoid" id="A0A2P5F5J6"/>
<evidence type="ECO:0000313" key="2">
    <source>
        <dbReference type="Proteomes" id="UP000237000"/>
    </source>
</evidence>
<keyword evidence="2" id="KW-1185">Reference proteome</keyword>
<protein>
    <submittedName>
        <fullName evidence="1">Uncharacterized protein</fullName>
    </submittedName>
</protein>
<sequence>MELDRMMLMEVELAIRLCCWAVELDLPNSKCHKHKHDECIKCLFTVEAVDLPNHLHLFFEGSSQIRLFTNLIFPQRFPILDV</sequence>
<dbReference type="EMBL" id="JXTC01000060">
    <property type="protein sequence ID" value="PON93071.1"/>
    <property type="molecule type" value="Genomic_DNA"/>
</dbReference>
<evidence type="ECO:0000313" key="1">
    <source>
        <dbReference type="EMBL" id="PON93071.1"/>
    </source>
</evidence>
<organism evidence="1 2">
    <name type="scientific">Trema orientale</name>
    <name type="common">Charcoal tree</name>
    <name type="synonym">Celtis orientalis</name>
    <dbReference type="NCBI Taxonomy" id="63057"/>
    <lineage>
        <taxon>Eukaryota</taxon>
        <taxon>Viridiplantae</taxon>
        <taxon>Streptophyta</taxon>
        <taxon>Embryophyta</taxon>
        <taxon>Tracheophyta</taxon>
        <taxon>Spermatophyta</taxon>
        <taxon>Magnoliopsida</taxon>
        <taxon>eudicotyledons</taxon>
        <taxon>Gunneridae</taxon>
        <taxon>Pentapetalae</taxon>
        <taxon>rosids</taxon>
        <taxon>fabids</taxon>
        <taxon>Rosales</taxon>
        <taxon>Cannabaceae</taxon>
        <taxon>Trema</taxon>
    </lineage>
</organism>
<name>A0A2P5F5J6_TREOI</name>
<accession>A0A2P5F5J6</accession>
<proteinExistence type="predicted"/>
<dbReference type="OrthoDB" id="10273429at2759"/>
<dbReference type="AlphaFoldDB" id="A0A2P5F5J6"/>
<gene>
    <name evidence="1" type="ORF">TorRG33x02_109770</name>
</gene>